<dbReference type="EMBL" id="CP009962">
    <property type="protein sequence ID" value="AIY40178.1"/>
    <property type="molecule type" value="Genomic_DNA"/>
</dbReference>
<sequence length="76" mass="8211">MEQTEAQAINDGHIIERLESGLPVYFSVKIGRDFGQPAGGWTDDRTVATVYKESDALNLLSNGLASLAPFCKVVAK</sequence>
<dbReference type="STRING" id="279058.LT85_1020"/>
<proteinExistence type="predicted"/>
<organism evidence="1 2">
    <name type="scientific">Collimonas arenae</name>
    <dbReference type="NCBI Taxonomy" id="279058"/>
    <lineage>
        <taxon>Bacteria</taxon>
        <taxon>Pseudomonadati</taxon>
        <taxon>Pseudomonadota</taxon>
        <taxon>Betaproteobacteria</taxon>
        <taxon>Burkholderiales</taxon>
        <taxon>Oxalobacteraceae</taxon>
        <taxon>Collimonas</taxon>
    </lineage>
</organism>
<evidence type="ECO:0000313" key="1">
    <source>
        <dbReference type="EMBL" id="AIY40178.1"/>
    </source>
</evidence>
<dbReference type="AlphaFoldDB" id="A0A0A1F644"/>
<keyword evidence="2" id="KW-1185">Reference proteome</keyword>
<dbReference type="OrthoDB" id="9972982at2"/>
<gene>
    <name evidence="1" type="ORF">LT85_1020</name>
</gene>
<reference evidence="2" key="1">
    <citation type="journal article" date="2014" name="Soil Biol. Biochem.">
        <title>Structure and function of bacterial communities in ageing soils: Insights from the Mendocino ecological staircase.</title>
        <authorList>
            <person name="Uroz S."/>
            <person name="Tech J.J."/>
            <person name="Sawaya N.A."/>
            <person name="Frey-Klett P."/>
            <person name="Leveau J.H.J."/>
        </authorList>
    </citation>
    <scope>NUCLEOTIDE SEQUENCE [LARGE SCALE GENOMIC DNA]</scope>
    <source>
        <strain evidence="2">Cal35</strain>
    </source>
</reference>
<accession>A0A0A1F644</accession>
<dbReference type="RefSeq" id="WP_038486152.1">
    <property type="nucleotide sequence ID" value="NZ_CP009962.1"/>
</dbReference>
<evidence type="ECO:0000313" key="2">
    <source>
        <dbReference type="Proteomes" id="UP000030302"/>
    </source>
</evidence>
<dbReference type="Proteomes" id="UP000030302">
    <property type="component" value="Chromosome"/>
</dbReference>
<protein>
    <submittedName>
        <fullName evidence="1">Uncharacterized protein</fullName>
    </submittedName>
</protein>
<dbReference type="HOGENOM" id="CLU_2648252_0_0_4"/>
<name>A0A0A1F644_9BURK</name>
<dbReference type="KEGG" id="care:LT85_1020"/>